<dbReference type="RefSeq" id="WP_241346580.1">
    <property type="nucleotide sequence ID" value="NZ_JAKZGP010000004.1"/>
</dbReference>
<gene>
    <name evidence="2" type="ORF">MM239_03325</name>
</gene>
<dbReference type="SUPFAM" id="SSF49299">
    <property type="entry name" value="PKD domain"/>
    <property type="match status" value="1"/>
</dbReference>
<evidence type="ECO:0000259" key="1">
    <source>
        <dbReference type="PROSITE" id="PS50093"/>
    </source>
</evidence>
<keyword evidence="3" id="KW-1185">Reference proteome</keyword>
<accession>A0ABS9UXH1</accession>
<dbReference type="Pfam" id="PF18911">
    <property type="entry name" value="PKD_4"/>
    <property type="match status" value="1"/>
</dbReference>
<evidence type="ECO:0000313" key="2">
    <source>
        <dbReference type="EMBL" id="MCH7408415.1"/>
    </source>
</evidence>
<dbReference type="Gene3D" id="2.60.40.10">
    <property type="entry name" value="Immunoglobulins"/>
    <property type="match status" value="3"/>
</dbReference>
<dbReference type="EMBL" id="JAKZGP010000004">
    <property type="protein sequence ID" value="MCH7408415.1"/>
    <property type="molecule type" value="Genomic_DNA"/>
</dbReference>
<dbReference type="PROSITE" id="PS50093">
    <property type="entry name" value="PKD"/>
    <property type="match status" value="1"/>
</dbReference>
<dbReference type="NCBIfam" id="TIGR04131">
    <property type="entry name" value="Bac_Flav_CTERM"/>
    <property type="match status" value="1"/>
</dbReference>
<dbReference type="Pfam" id="PF13585">
    <property type="entry name" value="CHU_C"/>
    <property type="match status" value="1"/>
</dbReference>
<name>A0ABS9UXH1_9BACT</name>
<dbReference type="InterPro" id="IPR000601">
    <property type="entry name" value="PKD_dom"/>
</dbReference>
<dbReference type="InterPro" id="IPR026444">
    <property type="entry name" value="Secre_tail"/>
</dbReference>
<feature type="domain" description="PKD" evidence="1">
    <location>
        <begin position="3039"/>
        <end position="3121"/>
    </location>
</feature>
<evidence type="ECO:0000313" key="3">
    <source>
        <dbReference type="Proteomes" id="UP001165489"/>
    </source>
</evidence>
<dbReference type="InterPro" id="IPR025667">
    <property type="entry name" value="SprB_repeat"/>
</dbReference>
<dbReference type="InterPro" id="IPR035986">
    <property type="entry name" value="PKD_dom_sf"/>
</dbReference>
<dbReference type="InterPro" id="IPR026341">
    <property type="entry name" value="T9SS_type_B"/>
</dbReference>
<dbReference type="Gene3D" id="2.60.40.740">
    <property type="match status" value="8"/>
</dbReference>
<dbReference type="InterPro" id="IPR022409">
    <property type="entry name" value="PKD/Chitinase_dom"/>
</dbReference>
<protein>
    <submittedName>
        <fullName evidence="2">Gliding motility-associated C-terminal domain-containing protein</fullName>
    </submittedName>
</protein>
<dbReference type="SMART" id="SM00089">
    <property type="entry name" value="PKD"/>
    <property type="match status" value="3"/>
</dbReference>
<reference evidence="2" key="1">
    <citation type="submission" date="2022-03" db="EMBL/GenBank/DDBJ databases">
        <title>De novo assembled genomes of Belliella spp. (Cyclobacteriaceae) strains.</title>
        <authorList>
            <person name="Szabo A."/>
            <person name="Korponai K."/>
            <person name="Felfoldi T."/>
        </authorList>
    </citation>
    <scope>NUCLEOTIDE SEQUENCE</scope>
    <source>
        <strain evidence="2">DSM 111904</strain>
    </source>
</reference>
<dbReference type="Proteomes" id="UP001165489">
    <property type="component" value="Unassembled WGS sequence"/>
</dbReference>
<dbReference type="CDD" id="cd00146">
    <property type="entry name" value="PKD"/>
    <property type="match status" value="1"/>
</dbReference>
<dbReference type="InterPro" id="IPR013783">
    <property type="entry name" value="Ig-like_fold"/>
</dbReference>
<comment type="caution">
    <text evidence="2">The sequence shown here is derived from an EMBL/GenBank/DDBJ whole genome shotgun (WGS) entry which is preliminary data.</text>
</comment>
<dbReference type="Pfam" id="PF13573">
    <property type="entry name" value="SprB"/>
    <property type="match status" value="18"/>
</dbReference>
<organism evidence="2 3">
    <name type="scientific">Belliella filtrata</name>
    <dbReference type="NCBI Taxonomy" id="2923435"/>
    <lineage>
        <taxon>Bacteria</taxon>
        <taxon>Pseudomonadati</taxon>
        <taxon>Bacteroidota</taxon>
        <taxon>Cytophagia</taxon>
        <taxon>Cytophagales</taxon>
        <taxon>Cyclobacteriaceae</taxon>
        <taxon>Belliella</taxon>
    </lineage>
</organism>
<sequence>MAWQNSIAQSMEGDRYVREECLRVAEFRVRGGEAPYTYTWELNGEIIQVDENLGPSEVSILTQAQRGTYIATVVDAKGDIYSDTFTFQGSSNFTLDIEFLEENECDGITYGRIEGVINNGLSPFIVTIYDEFGQVVQSTPISGNTINLSGFPAGSYVVEVENANGCVEYDEVELEEIEPIEFDDDGNLGAFPVTCEDNGSISYNILGYEGEVRFRIRRASGGYVNPWTVANGGEVRFDGLPIGDYFLEISDAFRLESCPEELPFSIIDESLFYFDSTPSNITCFGESDGSILFEITRNYTDINPLPTEVYVSLTNSSGLTIVTEELVNVDATSGQYTFTNLPADTYTITTKHGGLNYPECMQTFTVEINGPPALLTTTRNAINVQCFGESTGQASVTPAGGWGGYTFAWDNGATTSQISNLEAGNYYVDITDAGGCTIREEFEIIGPPAILKAEIEVVRNLTCVGSNDGIARVYDITGGYGGYTIEWSIGNQSTEEAYDLPEGQISVTITDSEGCSIILYENVTAPPAPLVLDFPSPVTCFGADDGSVRIIVDDTAAYEITIGSETLYGSDVTFDKLTAGNYTAVISYENSCKISRNITIGTPSRVQINATNLQRDNISCNGLEDGSISGLTANGGTGTLSYQWYIEDNGSYIEIPEATTLNLNDLGVGTYKIVVTDENGCFDEEIYTITEPDALQVSAPTTTPVSCFGSQDGSVSFNISGGRTPYAYSLNNGTFVNTSNQNITINNLPAGTNNTIVVRDASGCSLDEFEFDIDSPTQIEIDLVSITPETCFGQENGSIQIETNGGSGGLKHEWYIAGDFSTVIATTEDLTNVGPGSYTVRVSELTNDYCYVQETFIIPPTPALQITLDGSPVHINCFGESTGAINVQASGGTGSYTYEWTGSNGFTADTQNISDIPAGTYRVRVTDENGCYDEIVDIQINQPVAGIEIQTLALNSPSCPDANDGSIQIQVSGGTPGYNISWQKENENGDFESFPGASQSLIGVPAGTYKILVSDAAGCIHGLEIILEGPDQIVVNIEDLQNVSCFGRNDGRINIGVTGGTFPYFYEWSHGFINQNPRNLGEGTYSVTITDARGCIAILEDIVISQPEEVAINIIDISEPSCDHNDGRIEVEFVGGDASFASQWYRLPDNILVAENVNFLENITPGVYSVTYGSSATCSFSRIITVPGPTNPLQLNVSAQDPTCDNDNGIIAISAAGGVPGYQFFVTVNGIQEELTSNIIANLEAGDYEVTVRDSRGCEVSRSITISNPNQPIYDIEKIQDVSCFGGNDGIIKFETFGDFSEITFQWFRRETTGTNTPIALDQLDELIAGRYFVRFTYDNNCTLDSDDYIITQPDEIIVISQVEQLTCFDDLGQIILNITGGNPDKSITLTGDNGYTNTISNFFTGAAEFENLPAGIYTYTISDPNCTPFNDDIEIFSIQQPVFTFSKTDVYCFGDETGSIEIIDIDVETNRTYTIILNGTNRGMQTSFTNLPAGIYTLQLVDNFGCESLTQNITINQPTRPLQIFNLATVNNTCFEGTEGEVSFEILGGTEPYTYTLTGNNGYSQNASALQEGDIYEHTDLRAGLYTLTVLDQNGNCQAVETFFISEPTELTLTENIGEIACPGDVTFIALTMNGGTPPYQYVWEAWDSNLSVWTTRPSTSNRLDDITPGLYRYTATDQYDCTEFKNEITIDEAPPVSIDYDNDDILCYGGSTTVRLTASRPGATNFTFFVNGNQIFGNTFTAIAGSYEAYALDNRNGCVSDPITIEVNQPDAPLAYQILDVKDLSCFETGDGEISFTLTGGTAPYQIQFGSETRTAGENDAVTFSGLSANVQYLINVEDENGCLINIPPITLNQPFPLQANHNITPIQCFDGEGSIAVQTTGGRIPITITWEYAENGVDFIEMPSLEGQFNALNLKSGTYRYTIADAGGCTSMDNIVVLDQPTQTTLDFVVEDVSCYQGNDGVVRLIPSGGPSASYQLYFNGNLVNGTEITGLSAGTYEAFAVSGGCPSDRISIVVSQPSEALRVSLDYPNEVFCHNDEFIIGLEISGGNETYEASMGQDFFPVDGSGLFTFENILPGTYTIEVRDQKGCSWTRTITIANPPALEIDLISLEHVSCHDGEDGSLDVSAQGGSGQLSFEWRDESGNVIGNNSSISGLSPGIYQVTVSDERNCFILENFQIDNIDPISIEVNNVNHVLCHGGRSGNFLIEASGGNGDYIAFVNNIRSDNLSISNLQAGTYEVYVEDRKGCVSPTVEVTITAPDPIVIDIDVTPISCFGASDGQAEITASGGTEPYTIRWSDGSTDWSRNDLMPGIFEVVITDSNGCVARENLIVRQPEPLNTTAQVNPVSCVGGNDGSISLTLSGGTGVIEVNWFDDANNPIGEGTLIEDLLAGTYRAEIEDSRGCSISRTFIVTEPFEAIQVTPFIGNVRCSGDSNGRIDLIVTGGTAPYTYEWSNGASTRNISNLQGGIYQVNITDANGCIFTDEYQVLTPDPININLVSLENVSCSAGNDGSIQIAIEGGTGDYQIQWSTGDQGLTIENLMSGMYTVFVFDENTCFASETFFITQPDAPLSVQANIPTEICNPEDSLNVTLNVQGGTAPYSYLWSNGATTESIQNIQPGEYAVTVTDSNGCTTFIEIDVPSPAPAMQLTLEGTTAICSTGGRAEVTANISGGVAPYSYLWSTGASGPTASNLIPGNYTLTVTDAAGCSIFEEIEILPALDLAIRLDELDAVSCFGAADGRISITTSGGLAPYEIIWSHGPRDVTTVAGLEAGNYTVTIRDATGCNTTATYNIREPELLSYREVVNNVSCFGANNGAIELNVTGGTAPYTYRWSNGFNGRNPRNLAPGIYSVVITDRNGCSTGGSFGISEPSALLLESDHSQELSCHGDMLGFINLNISGGMQPYRVIWSDDDQVDSFNRAGLAAGSYSVTIIDDNNCIVERTFEIREPEPLQASLLHRFDIDCENKTLTGIAWLEISGGTSAYEISWYNGDSNTTETQFFQGGEVSAIITDANGCQFEISDQIELPLVFTDADFVYTIPSIGTTGEILVHDEVQFIDRTLGNVIAWEWDFGDGNGSTSQNPSHTYSRPGTYQIRLKTFDIFGCVSEAEIAVEVLASYRVMIPNAFTPNGDGVNDLFFPKVRGVKTYEFYIFNKWGELIYTNMNGEDEGWDGRLNGKMSPNGNYVYKLVFEAEDGEKGSQTGVFTLIN</sequence>
<dbReference type="NCBIfam" id="TIGR04183">
    <property type="entry name" value="Por_Secre_tail"/>
    <property type="match status" value="1"/>
</dbReference>
<proteinExistence type="predicted"/>